<sequence length="131" mass="14025">MADVPRILLVDDHEATLLALEGALAPLGHPVERATGGAHALKSALRGGVGLVVMDVLMPALSGLEVARYLRRLDQTYGIPILLITGMPLDDELAVEALEIGVADVITKPIDLNALRIKVNYLMRRPESDLA</sequence>
<reference evidence="1" key="1">
    <citation type="journal article" date="2025" name="Int. J. Syst. Evol. Microbiol.">
        <title>Streptomyces citrinus sp. nov., with yellow diffusible pigment.</title>
        <authorList>
            <person name="He Y."/>
            <person name="Yang E."/>
            <person name="Xu J."/>
            <person name="Sun Y."/>
            <person name="Sun L."/>
        </authorList>
    </citation>
    <scope>NUCLEOTIDE SEQUENCE</scope>
    <source>
        <strain evidence="1">Q6</strain>
    </source>
</reference>
<dbReference type="EMBL" id="CP146022">
    <property type="protein sequence ID" value="WWQ68620.1"/>
    <property type="molecule type" value="Genomic_DNA"/>
</dbReference>
<evidence type="ECO:0000313" key="2">
    <source>
        <dbReference type="Proteomes" id="UP001432251"/>
    </source>
</evidence>
<keyword evidence="2" id="KW-1185">Reference proteome</keyword>
<gene>
    <name evidence="1" type="ORF">V2W30_38345</name>
</gene>
<organism evidence="1 2">
    <name type="scientific">Streptomyces citrinus</name>
    <dbReference type="NCBI Taxonomy" id="3118173"/>
    <lineage>
        <taxon>Bacteria</taxon>
        <taxon>Bacillati</taxon>
        <taxon>Actinomycetota</taxon>
        <taxon>Actinomycetes</taxon>
        <taxon>Kitasatosporales</taxon>
        <taxon>Streptomycetaceae</taxon>
        <taxon>Streptomyces</taxon>
    </lineage>
</organism>
<name>A0ACD5ANL3_9ACTN</name>
<evidence type="ECO:0000313" key="1">
    <source>
        <dbReference type="EMBL" id="WWQ68620.1"/>
    </source>
</evidence>
<dbReference type="Proteomes" id="UP001432251">
    <property type="component" value="Chromosome"/>
</dbReference>
<accession>A0ACD5ANL3</accession>
<protein>
    <submittedName>
        <fullName evidence="1">Response regulator</fullName>
    </submittedName>
</protein>
<proteinExistence type="predicted"/>